<keyword evidence="5 6" id="KW-0472">Membrane</keyword>
<feature type="transmembrane region" description="Helical" evidence="6">
    <location>
        <begin position="71"/>
        <end position="92"/>
    </location>
</feature>
<reference evidence="7 8" key="1">
    <citation type="submission" date="2018-05" db="EMBL/GenBank/DDBJ databases">
        <title>Draft genome of Methanospirillum lacunae Ki8-1.</title>
        <authorList>
            <person name="Dueholm M.S."/>
            <person name="Nielsen P.H."/>
            <person name="Bakmann L.F."/>
            <person name="Otzen D.E."/>
        </authorList>
    </citation>
    <scope>NUCLEOTIDE SEQUENCE [LARGE SCALE GENOMIC DNA]</scope>
    <source>
        <strain evidence="7 8">Ki8-1</strain>
    </source>
</reference>
<feature type="transmembrane region" description="Helical" evidence="6">
    <location>
        <begin position="7"/>
        <end position="26"/>
    </location>
</feature>
<dbReference type="PANTHER" id="PTHR30086:SF20">
    <property type="entry name" value="ARGININE EXPORTER PROTEIN ARGO-RELATED"/>
    <property type="match status" value="1"/>
</dbReference>
<evidence type="ECO:0000256" key="3">
    <source>
        <dbReference type="ARBA" id="ARBA00022692"/>
    </source>
</evidence>
<evidence type="ECO:0000256" key="5">
    <source>
        <dbReference type="ARBA" id="ARBA00023136"/>
    </source>
</evidence>
<keyword evidence="3 6" id="KW-0812">Transmembrane</keyword>
<feature type="transmembrane region" description="Helical" evidence="6">
    <location>
        <begin position="38"/>
        <end position="59"/>
    </location>
</feature>
<name>A0A2V2N289_9EURY</name>
<dbReference type="GO" id="GO:0005886">
    <property type="term" value="C:plasma membrane"/>
    <property type="evidence" value="ECO:0007669"/>
    <property type="project" value="UniProtKB-SubCell"/>
</dbReference>
<keyword evidence="4 6" id="KW-1133">Transmembrane helix</keyword>
<keyword evidence="8" id="KW-1185">Reference proteome</keyword>
<evidence type="ECO:0008006" key="9">
    <source>
        <dbReference type="Google" id="ProtNLM"/>
    </source>
</evidence>
<accession>A0A2V2N289</accession>
<dbReference type="PANTHER" id="PTHR30086">
    <property type="entry name" value="ARGININE EXPORTER PROTEIN ARGO"/>
    <property type="match status" value="1"/>
</dbReference>
<dbReference type="RefSeq" id="WP_109969751.1">
    <property type="nucleotide sequence ID" value="NZ_CP176093.1"/>
</dbReference>
<evidence type="ECO:0000256" key="2">
    <source>
        <dbReference type="ARBA" id="ARBA00022475"/>
    </source>
</evidence>
<dbReference type="Pfam" id="PF01810">
    <property type="entry name" value="LysE"/>
    <property type="match status" value="1"/>
</dbReference>
<dbReference type="GO" id="GO:0015171">
    <property type="term" value="F:amino acid transmembrane transporter activity"/>
    <property type="evidence" value="ECO:0007669"/>
    <property type="project" value="TreeGrafter"/>
</dbReference>
<feature type="transmembrane region" description="Helical" evidence="6">
    <location>
        <begin position="177"/>
        <end position="196"/>
    </location>
</feature>
<dbReference type="Proteomes" id="UP000245657">
    <property type="component" value="Unassembled WGS sequence"/>
</dbReference>
<keyword evidence="2" id="KW-1003">Cell membrane</keyword>
<dbReference type="GeneID" id="97547634"/>
<evidence type="ECO:0000256" key="1">
    <source>
        <dbReference type="ARBA" id="ARBA00004651"/>
    </source>
</evidence>
<dbReference type="InterPro" id="IPR001123">
    <property type="entry name" value="LeuE-type"/>
</dbReference>
<comment type="subcellular location">
    <subcellularLocation>
        <location evidence="1">Cell membrane</location>
        <topology evidence="1">Multi-pass membrane protein</topology>
    </subcellularLocation>
</comment>
<feature type="transmembrane region" description="Helical" evidence="6">
    <location>
        <begin position="146"/>
        <end position="171"/>
    </location>
</feature>
<feature type="transmembrane region" description="Helical" evidence="6">
    <location>
        <begin position="112"/>
        <end position="134"/>
    </location>
</feature>
<evidence type="ECO:0000313" key="7">
    <source>
        <dbReference type="EMBL" id="PWR70638.1"/>
    </source>
</evidence>
<protein>
    <recommendedName>
        <fullName evidence="9">Lysine transporter LysE</fullName>
    </recommendedName>
</protein>
<dbReference type="AlphaFoldDB" id="A0A2V2N289"/>
<evidence type="ECO:0000256" key="4">
    <source>
        <dbReference type="ARBA" id="ARBA00022989"/>
    </source>
</evidence>
<evidence type="ECO:0000256" key="6">
    <source>
        <dbReference type="SAM" id="Phobius"/>
    </source>
</evidence>
<gene>
    <name evidence="7" type="ORF">DK846_14710</name>
</gene>
<comment type="caution">
    <text evidence="7">The sequence shown here is derived from an EMBL/GenBank/DDBJ whole genome shotgun (WGS) entry which is preliminary data.</text>
</comment>
<proteinExistence type="predicted"/>
<evidence type="ECO:0000313" key="8">
    <source>
        <dbReference type="Proteomes" id="UP000245657"/>
    </source>
</evidence>
<dbReference type="EMBL" id="QGMY01000011">
    <property type="protein sequence ID" value="PWR70638.1"/>
    <property type="molecule type" value="Genomic_DNA"/>
</dbReference>
<sequence length="205" mass="22569">MKEFKRGFYTGLTLQLAIGPVFFFIINLTLQKTIFDGFAGVLAVTVVDYFFIIISILGVGTLLKETKFKRVFGYVSSVVLILFGSLILKGILFSTVTVSKISSGADILTSFVSVFLITISSPMTIIFFTSLFTAKVVEYNYSKKELISFGFGTGFATFIFMGLSVIIFSFIGSFVPLIIIQILNCVVGMLLIGYGIQRLAINIKE</sequence>
<organism evidence="7 8">
    <name type="scientific">Methanospirillum lacunae</name>
    <dbReference type="NCBI Taxonomy" id="668570"/>
    <lineage>
        <taxon>Archaea</taxon>
        <taxon>Methanobacteriati</taxon>
        <taxon>Methanobacteriota</taxon>
        <taxon>Stenosarchaea group</taxon>
        <taxon>Methanomicrobia</taxon>
        <taxon>Methanomicrobiales</taxon>
        <taxon>Methanospirillaceae</taxon>
        <taxon>Methanospirillum</taxon>
    </lineage>
</organism>